<evidence type="ECO:0000256" key="7">
    <source>
        <dbReference type="ARBA" id="ARBA00022833"/>
    </source>
</evidence>
<feature type="binding site" evidence="10">
    <location>
        <position position="110"/>
    </location>
    <ligand>
        <name>Zn(2+)</name>
        <dbReference type="ChEBI" id="CHEBI:29105"/>
        <label>1</label>
    </ligand>
</feature>
<dbReference type="InterPro" id="IPR036264">
    <property type="entry name" value="Bact_exopeptidase_dim_dom"/>
</dbReference>
<dbReference type="CDD" id="cd05646">
    <property type="entry name" value="M20_AcylaseI_like"/>
    <property type="match status" value="1"/>
</dbReference>
<accession>A0A6M2DD42</accession>
<dbReference type="InterPro" id="IPR052083">
    <property type="entry name" value="Aminoacylase-1_M20A"/>
</dbReference>
<dbReference type="Pfam" id="PF07687">
    <property type="entry name" value="M20_dimer"/>
    <property type="match status" value="1"/>
</dbReference>
<dbReference type="GO" id="GO:0006520">
    <property type="term" value="P:amino acid metabolic process"/>
    <property type="evidence" value="ECO:0007669"/>
    <property type="project" value="InterPro"/>
</dbReference>
<keyword evidence="7 10" id="KW-0862">Zinc</keyword>
<dbReference type="PIRSF" id="PIRSF036696">
    <property type="entry name" value="ACY-1"/>
    <property type="match status" value="1"/>
</dbReference>
<comment type="cofactor">
    <cofactor evidence="10">
        <name>Zn(2+)</name>
        <dbReference type="ChEBI" id="CHEBI:29105"/>
    </cofactor>
    <text evidence="10">Binds 2 Zn(2+) ions per subunit.</text>
</comment>
<evidence type="ECO:0000256" key="3">
    <source>
        <dbReference type="ARBA" id="ARBA00011913"/>
    </source>
</evidence>
<dbReference type="GO" id="GO:0046872">
    <property type="term" value="F:metal ion binding"/>
    <property type="evidence" value="ECO:0007669"/>
    <property type="project" value="UniProtKB-KW"/>
</dbReference>
<dbReference type="InterPro" id="IPR011650">
    <property type="entry name" value="Peptidase_M20_dimer"/>
</dbReference>
<keyword evidence="5 10" id="KW-0479">Metal-binding</keyword>
<dbReference type="GO" id="GO:0004046">
    <property type="term" value="F:aminoacylase activity"/>
    <property type="evidence" value="ECO:0007669"/>
    <property type="project" value="UniProtKB-EC"/>
</dbReference>
<dbReference type="FunFam" id="3.40.630.10:FF:000019">
    <property type="entry name" value="Aminoacylase 1"/>
    <property type="match status" value="1"/>
</dbReference>
<feature type="active site" description="Proton acceptor" evidence="9">
    <location>
        <position position="144"/>
    </location>
</feature>
<dbReference type="PROSITE" id="PS00759">
    <property type="entry name" value="ARGE_DAPE_CPG2_2"/>
    <property type="match status" value="1"/>
</dbReference>
<dbReference type="PROSITE" id="PS00758">
    <property type="entry name" value="ARGE_DAPE_CPG2_1"/>
    <property type="match status" value="1"/>
</dbReference>
<keyword evidence="4" id="KW-0963">Cytoplasm</keyword>
<sequence>MSNPDDVEALANFREYLQIPSVQPNIDYEPCVKFLQKQATSLNLPILVHYCVPGKPIVVITWTGSDPTLPSVMLNSHMDVVPVFEDSWTYPPFSAHVDETGKIFARGSQDMKSVGIQFLEAVRRLKKEGLRLKRTVHVSFVPDEEIGGYDGMGLFVKSKEFQNLNVGVSLDEGMASASDVYPLFYGERSLWHVHIHCHGDPGHGSLILKNTAGEKMRYIIDRFMDMRKEQEDLLEQNPNYKLGDVTTINLTILKGGVQSNVIPEVLTAVFDIRITPSLDHKELEDKIRTWCKEAGKDVEIEFEQKGPLIANTELNESNKFWVAFKKATDEMGLVLEPQIFPAATDSRYIREIGLPALGFSPMNNTPVLLHDHDEYLDTNTFLQGITIFKKIIQYVANAE</sequence>
<keyword evidence="6" id="KW-0378">Hydrolase</keyword>
<dbReference type="Gene3D" id="1.10.150.900">
    <property type="match status" value="1"/>
</dbReference>
<dbReference type="NCBIfam" id="TIGR01880">
    <property type="entry name" value="Ac-peptdase-euk"/>
    <property type="match status" value="1"/>
</dbReference>
<evidence type="ECO:0000313" key="12">
    <source>
        <dbReference type="EMBL" id="NOV44125.1"/>
    </source>
</evidence>
<dbReference type="AlphaFoldDB" id="A0A6M2DD42"/>
<feature type="binding site" evidence="10">
    <location>
        <position position="145"/>
    </location>
    <ligand>
        <name>Zn(2+)</name>
        <dbReference type="ChEBI" id="CHEBI:29105"/>
        <label>2</label>
    </ligand>
</feature>
<feature type="binding site" evidence="10">
    <location>
        <position position="370"/>
    </location>
    <ligand>
        <name>Zn(2+)</name>
        <dbReference type="ChEBI" id="CHEBI:29105"/>
        <label>2</label>
    </ligand>
</feature>
<dbReference type="EMBL" id="GIIL01000399">
    <property type="protein sequence ID" value="NOV44125.1"/>
    <property type="molecule type" value="Transcribed_RNA"/>
</dbReference>
<dbReference type="Gene3D" id="3.30.70.360">
    <property type="match status" value="1"/>
</dbReference>
<dbReference type="PANTHER" id="PTHR45892:SF1">
    <property type="entry name" value="AMINOACYLASE-1"/>
    <property type="match status" value="1"/>
</dbReference>
<dbReference type="FunFam" id="1.10.150.900:FF:000001">
    <property type="entry name" value="Aminoacylase-1, putative"/>
    <property type="match status" value="1"/>
</dbReference>
<dbReference type="InterPro" id="IPR010159">
    <property type="entry name" value="N-acyl_aa_amidohydrolase"/>
</dbReference>
<proteinExistence type="inferred from homology"/>
<evidence type="ECO:0000256" key="2">
    <source>
        <dbReference type="ARBA" id="ARBA00006247"/>
    </source>
</evidence>
<reference evidence="12" key="1">
    <citation type="submission" date="2020-03" db="EMBL/GenBank/DDBJ databases">
        <title>Transcriptomic Profiling of the Digestive Tract of the Rat Flea, Xenopsylla cheopis, Following Blood Feeding and Infection with Yersinia pestis.</title>
        <authorList>
            <person name="Bland D.M."/>
            <person name="Martens C.A."/>
            <person name="Virtaneva K."/>
            <person name="Kanakabandi K."/>
            <person name="Long D."/>
            <person name="Rosenke R."/>
            <person name="Saturday G.A."/>
            <person name="Hoyt F.H."/>
            <person name="Bruno D.P."/>
            <person name="Ribeiro J.M.C."/>
            <person name="Hinnebusch J."/>
        </authorList>
    </citation>
    <scope>NUCLEOTIDE SEQUENCE</scope>
</reference>
<evidence type="ECO:0000256" key="5">
    <source>
        <dbReference type="ARBA" id="ARBA00022723"/>
    </source>
</evidence>
<evidence type="ECO:0000256" key="10">
    <source>
        <dbReference type="PIRSR" id="PIRSR036696-2"/>
    </source>
</evidence>
<comment type="similarity">
    <text evidence="2">Belongs to the peptidase M20A family.</text>
</comment>
<evidence type="ECO:0000256" key="8">
    <source>
        <dbReference type="ARBA" id="ARBA00029656"/>
    </source>
</evidence>
<dbReference type="GO" id="GO:0005737">
    <property type="term" value="C:cytoplasm"/>
    <property type="evidence" value="ECO:0007669"/>
    <property type="project" value="UniProtKB-SubCell"/>
</dbReference>
<comment type="subcellular location">
    <subcellularLocation>
        <location evidence="1">Cytoplasm</location>
    </subcellularLocation>
</comment>
<dbReference type="EC" id="3.5.1.14" evidence="3"/>
<dbReference type="FunFam" id="3.30.70.360:FF:000005">
    <property type="entry name" value="Putative Aminoacylase-1"/>
    <property type="match status" value="1"/>
</dbReference>
<dbReference type="InterPro" id="IPR001261">
    <property type="entry name" value="ArgE/DapE_CS"/>
</dbReference>
<dbReference type="PANTHER" id="PTHR45892">
    <property type="entry name" value="AMINOACYLASE-1"/>
    <property type="match status" value="1"/>
</dbReference>
<dbReference type="SUPFAM" id="SSF53187">
    <property type="entry name" value="Zn-dependent exopeptidases"/>
    <property type="match status" value="1"/>
</dbReference>
<evidence type="ECO:0000256" key="4">
    <source>
        <dbReference type="ARBA" id="ARBA00022490"/>
    </source>
</evidence>
<name>A0A6M2DD42_XENCH</name>
<dbReference type="InterPro" id="IPR002933">
    <property type="entry name" value="Peptidase_M20"/>
</dbReference>
<feature type="domain" description="Peptidase M20 dimerisation" evidence="11">
    <location>
        <begin position="185"/>
        <end position="297"/>
    </location>
</feature>
<protein>
    <recommendedName>
        <fullName evidence="3">N-acyl-aliphatic-L-amino acid amidohydrolase</fullName>
        <ecNumber evidence="3">3.5.1.14</ecNumber>
    </recommendedName>
    <alternativeName>
        <fullName evidence="8">N-acyl-L-amino-acid amidohydrolase</fullName>
    </alternativeName>
</protein>
<evidence type="ECO:0000256" key="6">
    <source>
        <dbReference type="ARBA" id="ARBA00022801"/>
    </source>
</evidence>
<dbReference type="SUPFAM" id="SSF55031">
    <property type="entry name" value="Bacterial exopeptidase dimerisation domain"/>
    <property type="match status" value="1"/>
</dbReference>
<dbReference type="Pfam" id="PF01546">
    <property type="entry name" value="Peptidase_M20"/>
    <property type="match status" value="1"/>
</dbReference>
<evidence type="ECO:0000256" key="9">
    <source>
        <dbReference type="PIRSR" id="PIRSR036696-1"/>
    </source>
</evidence>
<feature type="active site" evidence="9">
    <location>
        <position position="79"/>
    </location>
</feature>
<evidence type="ECO:0000259" key="11">
    <source>
        <dbReference type="Pfam" id="PF07687"/>
    </source>
</evidence>
<feature type="binding site" evidence="10">
    <location>
        <position position="77"/>
    </location>
    <ligand>
        <name>Zn(2+)</name>
        <dbReference type="ChEBI" id="CHEBI:29105"/>
        <label>1</label>
    </ligand>
</feature>
<dbReference type="Gene3D" id="3.40.630.10">
    <property type="entry name" value="Zn peptidases"/>
    <property type="match status" value="1"/>
</dbReference>
<feature type="binding site" evidence="10">
    <location>
        <position position="172"/>
    </location>
    <ligand>
        <name>Zn(2+)</name>
        <dbReference type="ChEBI" id="CHEBI:29105"/>
        <label>1</label>
    </ligand>
</feature>
<feature type="binding site" evidence="10">
    <location>
        <position position="110"/>
    </location>
    <ligand>
        <name>Zn(2+)</name>
        <dbReference type="ChEBI" id="CHEBI:29105"/>
        <label>2</label>
    </ligand>
</feature>
<organism evidence="12">
    <name type="scientific">Xenopsylla cheopis</name>
    <name type="common">Oriental rat flea</name>
    <name type="synonym">Pulex cheopis</name>
    <dbReference type="NCBI Taxonomy" id="163159"/>
    <lineage>
        <taxon>Eukaryota</taxon>
        <taxon>Metazoa</taxon>
        <taxon>Ecdysozoa</taxon>
        <taxon>Arthropoda</taxon>
        <taxon>Hexapoda</taxon>
        <taxon>Insecta</taxon>
        <taxon>Pterygota</taxon>
        <taxon>Neoptera</taxon>
        <taxon>Endopterygota</taxon>
        <taxon>Siphonaptera</taxon>
        <taxon>Pulicidae</taxon>
        <taxon>Xenopsyllinae</taxon>
        <taxon>Xenopsylla</taxon>
    </lineage>
</organism>
<evidence type="ECO:0000256" key="1">
    <source>
        <dbReference type="ARBA" id="ARBA00004496"/>
    </source>
</evidence>